<evidence type="ECO:0000256" key="1">
    <source>
        <dbReference type="ARBA" id="ARBA00008760"/>
    </source>
</evidence>
<organism evidence="6 7">
    <name type="scientific">Caldimicrobium thiodismutans</name>
    <dbReference type="NCBI Taxonomy" id="1653476"/>
    <lineage>
        <taxon>Bacteria</taxon>
        <taxon>Pseudomonadati</taxon>
        <taxon>Thermodesulfobacteriota</taxon>
        <taxon>Thermodesulfobacteria</taxon>
        <taxon>Thermodesulfobacteriales</taxon>
        <taxon>Thermodesulfobacteriaceae</taxon>
        <taxon>Caldimicrobium</taxon>
    </lineage>
</organism>
<evidence type="ECO:0000256" key="2">
    <source>
        <dbReference type="ARBA" id="ARBA00022980"/>
    </source>
</evidence>
<comment type="caution">
    <text evidence="6">The sequence shown here is derived from an EMBL/GenBank/DDBJ whole genome shotgun (WGS) entry which is preliminary data.</text>
</comment>
<dbReference type="GO" id="GO:1990904">
    <property type="term" value="C:ribonucleoprotein complex"/>
    <property type="evidence" value="ECO:0007669"/>
    <property type="project" value="UniProtKB-KW"/>
</dbReference>
<evidence type="ECO:0000256" key="3">
    <source>
        <dbReference type="ARBA" id="ARBA00023274"/>
    </source>
</evidence>
<dbReference type="EMBL" id="PNIE01000038">
    <property type="protein sequence ID" value="PMP63356.1"/>
    <property type="molecule type" value="Genomic_DNA"/>
</dbReference>
<sequence>MSKICEICGKKPTCGNQVSHSGKRSSRWWYPNIQRVRVKLPNGQVKRMKVCTRCIKAGKIQKAVS</sequence>
<evidence type="ECO:0000313" key="6">
    <source>
        <dbReference type="EMBL" id="PMP63356.1"/>
    </source>
</evidence>
<dbReference type="AlphaFoldDB" id="A0A2N7PK62"/>
<name>A0A2N7PK62_9BACT</name>
<evidence type="ECO:0000256" key="5">
    <source>
        <dbReference type="HAMAP-Rule" id="MF_00373"/>
    </source>
</evidence>
<dbReference type="GO" id="GO:0006412">
    <property type="term" value="P:translation"/>
    <property type="evidence" value="ECO:0007669"/>
    <property type="project" value="UniProtKB-UniRule"/>
</dbReference>
<dbReference type="Proteomes" id="UP000235731">
    <property type="component" value="Unassembled WGS sequence"/>
</dbReference>
<evidence type="ECO:0000313" key="7">
    <source>
        <dbReference type="Proteomes" id="UP000235731"/>
    </source>
</evidence>
<protein>
    <recommendedName>
        <fullName evidence="4 5">Large ribosomal subunit protein bL28</fullName>
    </recommendedName>
</protein>
<dbReference type="InterPro" id="IPR026569">
    <property type="entry name" value="Ribosomal_bL28"/>
</dbReference>
<accession>A0A2N7PK62</accession>
<dbReference type="GO" id="GO:0003735">
    <property type="term" value="F:structural constituent of ribosome"/>
    <property type="evidence" value="ECO:0007669"/>
    <property type="project" value="InterPro"/>
</dbReference>
<keyword evidence="2 5" id="KW-0689">Ribosomal protein</keyword>
<dbReference type="PANTHER" id="PTHR39080">
    <property type="entry name" value="50S RIBOSOMAL PROTEIN L28"/>
    <property type="match status" value="1"/>
</dbReference>
<dbReference type="Gene3D" id="2.30.170.40">
    <property type="entry name" value="Ribosomal protein L28/L24"/>
    <property type="match status" value="1"/>
</dbReference>
<dbReference type="InterPro" id="IPR050096">
    <property type="entry name" value="Bacterial_rp_bL28"/>
</dbReference>
<dbReference type="InterPro" id="IPR001383">
    <property type="entry name" value="Ribosomal_bL28_bact-type"/>
</dbReference>
<reference evidence="6 7" key="1">
    <citation type="submission" date="2018-01" db="EMBL/GenBank/DDBJ databases">
        <title>Metagenomic assembled genomes from two thermal pools in the Uzon Caldera, Kamchatka, Russia.</title>
        <authorList>
            <person name="Wilkins L."/>
            <person name="Ettinger C."/>
        </authorList>
    </citation>
    <scope>NUCLEOTIDE SEQUENCE [LARGE SCALE GENOMIC DNA]</scope>
    <source>
        <strain evidence="6">ZAV-15</strain>
    </source>
</reference>
<evidence type="ECO:0000256" key="4">
    <source>
        <dbReference type="ARBA" id="ARBA00035174"/>
    </source>
</evidence>
<dbReference type="PANTHER" id="PTHR39080:SF1">
    <property type="entry name" value="LARGE RIBOSOMAL SUBUNIT PROTEIN BL28A"/>
    <property type="match status" value="1"/>
</dbReference>
<dbReference type="HAMAP" id="MF_00373">
    <property type="entry name" value="Ribosomal_bL28"/>
    <property type="match status" value="1"/>
</dbReference>
<dbReference type="SUPFAM" id="SSF143800">
    <property type="entry name" value="L28p-like"/>
    <property type="match status" value="1"/>
</dbReference>
<keyword evidence="3 5" id="KW-0687">Ribonucleoprotein</keyword>
<dbReference type="InterPro" id="IPR037147">
    <property type="entry name" value="Ribosomal_bL28_sf"/>
</dbReference>
<dbReference type="InterPro" id="IPR034704">
    <property type="entry name" value="Ribosomal_bL28/bL31-like_sf"/>
</dbReference>
<dbReference type="NCBIfam" id="TIGR00009">
    <property type="entry name" value="L28"/>
    <property type="match status" value="1"/>
</dbReference>
<comment type="similarity">
    <text evidence="1 5">Belongs to the bacterial ribosomal protein bL28 family.</text>
</comment>
<dbReference type="Pfam" id="PF00830">
    <property type="entry name" value="Ribosomal_L28"/>
    <property type="match status" value="1"/>
</dbReference>
<proteinExistence type="inferred from homology"/>
<dbReference type="GO" id="GO:0005840">
    <property type="term" value="C:ribosome"/>
    <property type="evidence" value="ECO:0007669"/>
    <property type="project" value="UniProtKB-KW"/>
</dbReference>
<gene>
    <name evidence="5 6" type="primary">rpmB</name>
    <name evidence="6" type="ORF">C0197_02755</name>
</gene>